<dbReference type="HAMAP" id="MF_00823">
    <property type="entry name" value="AcetylCoA_CT_alpha"/>
    <property type="match status" value="1"/>
</dbReference>
<dbReference type="InterPro" id="IPR029045">
    <property type="entry name" value="ClpP/crotonase-like_dom_sf"/>
</dbReference>
<proteinExistence type="inferred from homology"/>
<comment type="similarity">
    <text evidence="10">Belongs to the AccA family.</text>
</comment>
<dbReference type="NCBIfam" id="TIGR00513">
    <property type="entry name" value="accA"/>
    <property type="match status" value="1"/>
</dbReference>
<evidence type="ECO:0000259" key="11">
    <source>
        <dbReference type="PROSITE" id="PS50989"/>
    </source>
</evidence>
<name>A0A7C4U3B0_9BACT</name>
<keyword evidence="3 10" id="KW-0808">Transferase</keyword>
<dbReference type="EC" id="2.1.3.15" evidence="10"/>
<dbReference type="GO" id="GO:0006633">
    <property type="term" value="P:fatty acid biosynthetic process"/>
    <property type="evidence" value="ECO:0007669"/>
    <property type="project" value="UniProtKB-KW"/>
</dbReference>
<evidence type="ECO:0000256" key="6">
    <source>
        <dbReference type="ARBA" id="ARBA00022840"/>
    </source>
</evidence>
<keyword evidence="8 10" id="KW-0275">Fatty acid biosynthesis</keyword>
<evidence type="ECO:0000256" key="5">
    <source>
        <dbReference type="ARBA" id="ARBA00022832"/>
    </source>
</evidence>
<accession>A0A7C4U3B0</accession>
<keyword evidence="10" id="KW-0963">Cytoplasm</keyword>
<keyword evidence="2 10" id="KW-0444">Lipid biosynthesis</keyword>
<dbReference type="EMBL" id="DTHV01000026">
    <property type="protein sequence ID" value="HGW59993.1"/>
    <property type="molecule type" value="Genomic_DNA"/>
</dbReference>
<protein>
    <recommendedName>
        <fullName evidence="10">Acetyl-coenzyme A carboxylase carboxyl transferase subunit alpha</fullName>
        <shortName evidence="10">ACCase subunit alpha</shortName>
        <shortName evidence="10">Acetyl-CoA carboxylase carboxyltransferase subunit alpha</shortName>
        <ecNumber evidence="10">2.1.3.15</ecNumber>
    </recommendedName>
</protein>
<dbReference type="SUPFAM" id="SSF52096">
    <property type="entry name" value="ClpP/crotonase"/>
    <property type="match status" value="1"/>
</dbReference>
<dbReference type="AlphaFoldDB" id="A0A7C4U3B0"/>
<keyword evidence="4 10" id="KW-0547">Nucleotide-binding</keyword>
<evidence type="ECO:0000256" key="4">
    <source>
        <dbReference type="ARBA" id="ARBA00022741"/>
    </source>
</evidence>
<comment type="subcellular location">
    <subcellularLocation>
        <location evidence="10">Cytoplasm</location>
    </subcellularLocation>
</comment>
<reference evidence="12" key="1">
    <citation type="journal article" date="2020" name="mSystems">
        <title>Genome- and Community-Level Interaction Insights into Carbon Utilization and Element Cycling Functions of Hydrothermarchaeota in Hydrothermal Sediment.</title>
        <authorList>
            <person name="Zhou Z."/>
            <person name="Liu Y."/>
            <person name="Xu W."/>
            <person name="Pan J."/>
            <person name="Luo Z.H."/>
            <person name="Li M."/>
        </authorList>
    </citation>
    <scope>NUCLEOTIDE SEQUENCE [LARGE SCALE GENOMIC DNA]</scope>
    <source>
        <strain evidence="12">SpSt-794</strain>
    </source>
</reference>
<keyword evidence="5 10" id="KW-0276">Fatty acid metabolism</keyword>
<sequence>MKFLSFEKELEKIYLSIQRNPKDEKLKETFNEKLKEIYSNLQPYEIVEVARHPERPHTEDYISNLFTDFTELHGDRSFGDDPAMIAGIGRFNGTVVGVLGHRKGRNLKEQLEAHFGMANPEGYRKALRVAKLVSEKFNAPIISFLDTPGANPTEEAEERCIAHAIATNLMEFFDIPTPIIVIVIGEGGSGGALGIGIGDKILMLKYAIYSVISPEGCASILFGNASKAKEAANSLKLTAEDLLNLNVIDKIIEEPLGGAHRFREETFKNVSNTLSMALKEVTLTERKDLLKMRKEKFLKMGVYDER</sequence>
<evidence type="ECO:0000256" key="3">
    <source>
        <dbReference type="ARBA" id="ARBA00022679"/>
    </source>
</evidence>
<dbReference type="GO" id="GO:0003989">
    <property type="term" value="F:acetyl-CoA carboxylase activity"/>
    <property type="evidence" value="ECO:0007669"/>
    <property type="project" value="InterPro"/>
</dbReference>
<dbReference type="PRINTS" id="PR01069">
    <property type="entry name" value="ACCCTRFRASEA"/>
</dbReference>
<feature type="domain" description="CoA carboxyltransferase C-terminal" evidence="11">
    <location>
        <begin position="26"/>
        <end position="280"/>
    </location>
</feature>
<evidence type="ECO:0000313" key="12">
    <source>
        <dbReference type="EMBL" id="HGW59993.1"/>
    </source>
</evidence>
<comment type="function">
    <text evidence="10">Component of the acetyl coenzyme A carboxylase (ACC) complex. First, biotin carboxylase catalyzes the carboxylation of biotin on its carrier protein (BCCP) and then the CO(2) group is transferred by the carboxyltransferase to acetyl-CoA to form malonyl-CoA.</text>
</comment>
<dbReference type="UniPathway" id="UPA00655">
    <property type="reaction ID" value="UER00711"/>
</dbReference>
<dbReference type="GO" id="GO:2001295">
    <property type="term" value="P:malonyl-CoA biosynthetic process"/>
    <property type="evidence" value="ECO:0007669"/>
    <property type="project" value="UniProtKB-UniRule"/>
</dbReference>
<dbReference type="PANTHER" id="PTHR42853">
    <property type="entry name" value="ACETYL-COENZYME A CARBOXYLASE CARBOXYL TRANSFERASE SUBUNIT ALPHA"/>
    <property type="match status" value="1"/>
</dbReference>
<dbReference type="InterPro" id="IPR001095">
    <property type="entry name" value="Acetyl_CoA_COase_a_su"/>
</dbReference>
<dbReference type="Gene3D" id="3.90.226.10">
    <property type="entry name" value="2-enoyl-CoA Hydratase, Chain A, domain 1"/>
    <property type="match status" value="1"/>
</dbReference>
<evidence type="ECO:0000256" key="7">
    <source>
        <dbReference type="ARBA" id="ARBA00023098"/>
    </source>
</evidence>
<keyword evidence="6 10" id="KW-0067">ATP-binding</keyword>
<organism evidence="12">
    <name type="scientific">Caldisericum exile</name>
    <dbReference type="NCBI Taxonomy" id="693075"/>
    <lineage>
        <taxon>Bacteria</taxon>
        <taxon>Pseudomonadati</taxon>
        <taxon>Caldisericota/Cryosericota group</taxon>
        <taxon>Caldisericota</taxon>
        <taxon>Caldisericia</taxon>
        <taxon>Caldisericales</taxon>
        <taxon>Caldisericaceae</taxon>
        <taxon>Caldisericum</taxon>
    </lineage>
</organism>
<evidence type="ECO:0000256" key="8">
    <source>
        <dbReference type="ARBA" id="ARBA00023160"/>
    </source>
</evidence>
<dbReference type="PROSITE" id="PS50989">
    <property type="entry name" value="COA_CT_CTER"/>
    <property type="match status" value="1"/>
</dbReference>
<dbReference type="GO" id="GO:0005524">
    <property type="term" value="F:ATP binding"/>
    <property type="evidence" value="ECO:0007669"/>
    <property type="project" value="UniProtKB-KW"/>
</dbReference>
<evidence type="ECO:0000256" key="10">
    <source>
        <dbReference type="HAMAP-Rule" id="MF_00823"/>
    </source>
</evidence>
<keyword evidence="12" id="KW-0436">Ligase</keyword>
<keyword evidence="7 10" id="KW-0443">Lipid metabolism</keyword>
<gene>
    <name evidence="10" type="primary">accA</name>
    <name evidence="12" type="ORF">ENV82_00900</name>
</gene>
<dbReference type="GO" id="GO:0016743">
    <property type="term" value="F:carboxyl- or carbamoyltransferase activity"/>
    <property type="evidence" value="ECO:0007669"/>
    <property type="project" value="UniProtKB-UniRule"/>
</dbReference>
<evidence type="ECO:0000256" key="1">
    <source>
        <dbReference type="ARBA" id="ARBA00004956"/>
    </source>
</evidence>
<comment type="caution">
    <text evidence="12">The sequence shown here is derived from an EMBL/GenBank/DDBJ whole genome shotgun (WGS) entry which is preliminary data.</text>
</comment>
<evidence type="ECO:0000256" key="9">
    <source>
        <dbReference type="ARBA" id="ARBA00049152"/>
    </source>
</evidence>
<dbReference type="PANTHER" id="PTHR42853:SF3">
    <property type="entry name" value="ACETYL-COENZYME A CARBOXYLASE CARBOXYL TRANSFERASE SUBUNIT ALPHA, CHLOROPLASTIC"/>
    <property type="match status" value="1"/>
</dbReference>
<dbReference type="GO" id="GO:0009317">
    <property type="term" value="C:acetyl-CoA carboxylase complex"/>
    <property type="evidence" value="ECO:0007669"/>
    <property type="project" value="InterPro"/>
</dbReference>
<evidence type="ECO:0000256" key="2">
    <source>
        <dbReference type="ARBA" id="ARBA00022516"/>
    </source>
</evidence>
<comment type="subunit">
    <text evidence="10">Acetyl-CoA carboxylase is a heterohexamer composed of biotin carboxyl carrier protein (AccB), biotin carboxylase (AccC) and two subunits each of ACCase subunit alpha (AccA) and ACCase subunit beta (AccD).</text>
</comment>
<comment type="catalytic activity">
    <reaction evidence="9 10">
        <text>N(6)-carboxybiotinyl-L-lysyl-[protein] + acetyl-CoA = N(6)-biotinyl-L-lysyl-[protein] + malonyl-CoA</text>
        <dbReference type="Rhea" id="RHEA:54728"/>
        <dbReference type="Rhea" id="RHEA-COMP:10505"/>
        <dbReference type="Rhea" id="RHEA-COMP:10506"/>
        <dbReference type="ChEBI" id="CHEBI:57288"/>
        <dbReference type="ChEBI" id="CHEBI:57384"/>
        <dbReference type="ChEBI" id="CHEBI:83144"/>
        <dbReference type="ChEBI" id="CHEBI:83145"/>
        <dbReference type="EC" id="2.1.3.15"/>
    </reaction>
</comment>
<comment type="pathway">
    <text evidence="1 10">Lipid metabolism; malonyl-CoA biosynthesis; malonyl-CoA from acetyl-CoA: step 1/1.</text>
</comment>
<dbReference type="Pfam" id="PF03255">
    <property type="entry name" value="ACCA"/>
    <property type="match status" value="1"/>
</dbReference>
<dbReference type="NCBIfam" id="NF041504">
    <property type="entry name" value="AccA_sub"/>
    <property type="match status" value="1"/>
</dbReference>
<dbReference type="InterPro" id="IPR011763">
    <property type="entry name" value="COA_CT_C"/>
</dbReference>
<dbReference type="NCBIfam" id="NF004344">
    <property type="entry name" value="PRK05724.1"/>
    <property type="match status" value="1"/>
</dbReference>